<dbReference type="InterPro" id="IPR016024">
    <property type="entry name" value="ARM-type_fold"/>
</dbReference>
<dbReference type="Gene3D" id="1.25.10.10">
    <property type="entry name" value="Leucine-rich Repeat Variant"/>
    <property type="match status" value="1"/>
</dbReference>
<reference evidence="2 3" key="1">
    <citation type="journal article" date="2015" name="Genome Biol.">
        <title>Comparative genomics of Steinernema reveals deeply conserved gene regulatory networks.</title>
        <authorList>
            <person name="Dillman A.R."/>
            <person name="Macchietto M."/>
            <person name="Porter C.F."/>
            <person name="Rogers A."/>
            <person name="Williams B."/>
            <person name="Antoshechkin I."/>
            <person name="Lee M.M."/>
            <person name="Goodwin Z."/>
            <person name="Lu X."/>
            <person name="Lewis E.E."/>
            <person name="Goodrich-Blair H."/>
            <person name="Stock S.P."/>
            <person name="Adams B.J."/>
            <person name="Sternberg P.W."/>
            <person name="Mortazavi A."/>
        </authorList>
    </citation>
    <scope>NUCLEOTIDE SEQUENCE [LARGE SCALE GENOMIC DNA]</scope>
    <source>
        <strain evidence="2 3">ALL</strain>
    </source>
</reference>
<sequence>MTSIEKCYKVLESFRNWFLRKSRRPIATSALERERRSTGDDDDGGLLQAPPARVLNPNELLNGSASAESAYAYGCAFTLWTLLENDFQTLRNKVTNEQFKVVAEAFVVAEDTLLRDELLKIFCFLVENEVLSINRLSKEIREEIIVVLIRVLNNNSSKSDVCRDSLTLITHCSYDSDKSFELIDGCTKMLIKDYSLTTVVGREIVKNSCSLIAALLRNAKGFKREHVYADYIIRNRALMEHLMEFLAKYNPADENVNRTGLILDEDNLTEVFVWEYLAEFFVDLMYFSRKDGILFLYHLGFFKCMFSLFQKPHHQGRFKAARLLDEACEKDDDIIKHVLDYNNEKSLADIFLTVLRDPTEDLKRILLVLYFTQELFRNASSGEQLENLCETGLICTFFHEVKRQTPDLEMLSNRSFALQCLGLQLEDLLQGQRSEETEKARELLRRIRRGIQTKLEELVPLDKGHQDSEDEDQVEFELIVEGVDEDGCP</sequence>
<protein>
    <submittedName>
        <fullName evidence="2">Uncharacterized protein</fullName>
    </submittedName>
</protein>
<accession>A0A4V6A4R5</accession>
<dbReference type="AlphaFoldDB" id="A0A4V6A4R5"/>
<dbReference type="EMBL" id="AZBU02000003">
    <property type="protein sequence ID" value="TKR87735.1"/>
    <property type="molecule type" value="Genomic_DNA"/>
</dbReference>
<dbReference type="OrthoDB" id="590761at2759"/>
<evidence type="ECO:0000256" key="1">
    <source>
        <dbReference type="SAM" id="MobiDB-lite"/>
    </source>
</evidence>
<dbReference type="InterPro" id="IPR011989">
    <property type="entry name" value="ARM-like"/>
</dbReference>
<organism evidence="2 3">
    <name type="scientific">Steinernema carpocapsae</name>
    <name type="common">Entomopathogenic nematode</name>
    <dbReference type="NCBI Taxonomy" id="34508"/>
    <lineage>
        <taxon>Eukaryota</taxon>
        <taxon>Metazoa</taxon>
        <taxon>Ecdysozoa</taxon>
        <taxon>Nematoda</taxon>
        <taxon>Chromadorea</taxon>
        <taxon>Rhabditida</taxon>
        <taxon>Tylenchina</taxon>
        <taxon>Panagrolaimomorpha</taxon>
        <taxon>Strongyloidoidea</taxon>
        <taxon>Steinernematidae</taxon>
        <taxon>Steinernema</taxon>
    </lineage>
</organism>
<reference evidence="2 3" key="2">
    <citation type="journal article" date="2019" name="G3 (Bethesda)">
        <title>Hybrid Assembly of the Genome of the Entomopathogenic Nematode Steinernema carpocapsae Identifies the X-Chromosome.</title>
        <authorList>
            <person name="Serra L."/>
            <person name="Macchietto M."/>
            <person name="Macias-Munoz A."/>
            <person name="McGill C.J."/>
            <person name="Rodriguez I.M."/>
            <person name="Rodriguez B."/>
            <person name="Murad R."/>
            <person name="Mortazavi A."/>
        </authorList>
    </citation>
    <scope>NUCLEOTIDE SEQUENCE [LARGE SCALE GENOMIC DNA]</scope>
    <source>
        <strain evidence="2 3">ALL</strain>
    </source>
</reference>
<dbReference type="SUPFAM" id="SSF48371">
    <property type="entry name" value="ARM repeat"/>
    <property type="match status" value="1"/>
</dbReference>
<comment type="caution">
    <text evidence="2">The sequence shown here is derived from an EMBL/GenBank/DDBJ whole genome shotgun (WGS) entry which is preliminary data.</text>
</comment>
<evidence type="ECO:0000313" key="3">
    <source>
        <dbReference type="Proteomes" id="UP000298663"/>
    </source>
</evidence>
<evidence type="ECO:0000313" key="2">
    <source>
        <dbReference type="EMBL" id="TKR87735.1"/>
    </source>
</evidence>
<gene>
    <name evidence="2" type="ORF">L596_012087</name>
</gene>
<proteinExistence type="predicted"/>
<dbReference type="Proteomes" id="UP000298663">
    <property type="component" value="Unassembled WGS sequence"/>
</dbReference>
<keyword evidence="3" id="KW-1185">Reference proteome</keyword>
<feature type="region of interest" description="Disordered" evidence="1">
    <location>
        <begin position="30"/>
        <end position="49"/>
    </location>
</feature>
<name>A0A4V6A4R5_STECR</name>